<dbReference type="AlphaFoldDB" id="A0A669DN70"/>
<accession>A0A669DN70</accession>
<dbReference type="Ensembl" id="ENSONIT00000034037.1">
    <property type="protein sequence ID" value="ENSONIP00000062122.1"/>
    <property type="gene ID" value="ENSONIG00000018279.2"/>
</dbReference>
<dbReference type="Proteomes" id="UP000005207">
    <property type="component" value="Linkage group LG7"/>
</dbReference>
<evidence type="ECO:0000256" key="1">
    <source>
        <dbReference type="ARBA" id="ARBA00004123"/>
    </source>
</evidence>
<dbReference type="GO" id="GO:0017056">
    <property type="term" value="F:structural constituent of nuclear pore"/>
    <property type="evidence" value="ECO:0007669"/>
    <property type="project" value="TreeGrafter"/>
</dbReference>
<dbReference type="GO" id="GO:0005643">
    <property type="term" value="C:nuclear pore"/>
    <property type="evidence" value="ECO:0007669"/>
    <property type="project" value="TreeGrafter"/>
</dbReference>
<dbReference type="Pfam" id="PF23354">
    <property type="entry name" value="TPR_NUP160_120_M"/>
    <property type="match status" value="1"/>
</dbReference>
<dbReference type="PANTHER" id="PTHR21286:SF0">
    <property type="entry name" value="NUCLEAR PORE COMPLEX PROTEIN NUP160"/>
    <property type="match status" value="1"/>
</dbReference>
<reference evidence="7" key="3">
    <citation type="submission" date="2025-09" db="UniProtKB">
        <authorList>
            <consortium name="Ensembl"/>
        </authorList>
    </citation>
    <scope>IDENTIFICATION</scope>
</reference>
<gene>
    <name evidence="7" type="primary">NUP160</name>
    <name evidence="7" type="synonym">nup160</name>
</gene>
<evidence type="ECO:0000313" key="7">
    <source>
        <dbReference type="Ensembl" id="ENSONIP00000062122.1"/>
    </source>
</evidence>
<keyword evidence="8" id="KW-1185">Reference proteome</keyword>
<dbReference type="InterPro" id="IPR056535">
    <property type="entry name" value="TPR_NUP160_M"/>
</dbReference>
<feature type="domain" description="NUP160 helical" evidence="5">
    <location>
        <begin position="550"/>
        <end position="778"/>
    </location>
</feature>
<comment type="subcellular location">
    <subcellularLocation>
        <location evidence="1">Nucleus</location>
    </subcellularLocation>
</comment>
<evidence type="ECO:0000259" key="6">
    <source>
        <dbReference type="Pfam" id="PF23354"/>
    </source>
</evidence>
<feature type="domain" description="NUP160 middle TPR" evidence="6">
    <location>
        <begin position="818"/>
        <end position="874"/>
    </location>
</feature>
<keyword evidence="2" id="KW-0813">Transport</keyword>
<dbReference type="Pfam" id="PF23345">
    <property type="entry name" value="NUP160_helical"/>
    <property type="match status" value="1"/>
</dbReference>
<dbReference type="GeneTree" id="ENSGT00390000000972"/>
<evidence type="ECO:0000259" key="4">
    <source>
        <dbReference type="Pfam" id="PF11715"/>
    </source>
</evidence>
<dbReference type="InterPro" id="IPR021717">
    <property type="entry name" value="Nucleoporin_Nup160"/>
</dbReference>
<sequence length="882" mass="98355">MAAALERSYIEICGFEREAARRPRVSAAPGSLKFPDSAGAFHYEESGKLLSVISNRFIHWSTSGDSVVLVEQSLDTNLLNNAVRLRFTHCAVLPGGVTIQETLSNVVILISTNHSVHRLLLPHPTRMYRSELVTELHMQSIFTDVGKLSLQDPAHSALIPSSVGTTASPGASFAWLSYHGDAHFALASPAGGITVVTLPSPDSQGNMSVLELKRSSVMQRLSGWMPTAIRGEHSPADLVLSLAVRELEEDSFIFALCQDHRLRMWSLREHGCLLEADMLEYMPACKGVKRLPGHGHRLRLAFSSTTGLCVCVYLAVPQRGQFTVLQLVATDNNRYSLEHISTLFSTQETLVDFTLTSSDIWALWVDESNATVVKYISFEHNTAAQWNQVFVQPPPEEEIHIGVDLDPRETYLEVLFSPLRFTASAIVKALQIFRRGSERIWDLSWEALRKEVTLAVESELQSSITEFEFSQEEYRQLQVEFWSRFYSCCLQYQEVQASPLGLTVSQHTGMVCLLRKGFLSFLLPCFAVDHLYLSHDQYLLSEEETPVAEDPEAGRDVLQLVQCLRLISDAVSAEMAYEMEKSLEYLQAPERAAELVLENLLCNDSDNVVVDVQNKLQDVRNPMAAMMVLLREMDLETDSEVGQSLSLRIGLSQLYGGSTAVSVVCQAVCHMAMTRALFCRDLLILQKLYLRFGDNVFLGGGAQLLQLQQDLIPRTSQLLSSYHLLKHVSQSLASSVPISTIDANLQHLTVLELSDTPTMTSGRSGLLSLNPQTVVELFYQTAARRLIVSQLFSNQQGGALLVWTDMISSMVQLLAQLWPSNPGFQFPECLLANCQYTQLQEYVRLIGPWCQVNIGSCRFMLAQCYLANGEGQKVGHRVVCCK</sequence>
<proteinExistence type="predicted"/>
<evidence type="ECO:0000256" key="3">
    <source>
        <dbReference type="ARBA" id="ARBA00023242"/>
    </source>
</evidence>
<dbReference type="InterPro" id="IPR059141">
    <property type="entry name" value="Beta-prop_Nup120_160"/>
</dbReference>
<evidence type="ECO:0000259" key="5">
    <source>
        <dbReference type="Pfam" id="PF23345"/>
    </source>
</evidence>
<feature type="domain" description="Nucleoporin Nup120/160 beta-propeller" evidence="4">
    <location>
        <begin position="56"/>
        <end position="528"/>
    </location>
</feature>
<dbReference type="InterPro" id="IPR056547">
    <property type="entry name" value="NUP160_helical"/>
</dbReference>
<evidence type="ECO:0000256" key="2">
    <source>
        <dbReference type="ARBA" id="ARBA00022448"/>
    </source>
</evidence>
<reference evidence="7" key="2">
    <citation type="submission" date="2025-08" db="UniProtKB">
        <authorList>
            <consortium name="Ensembl"/>
        </authorList>
    </citation>
    <scope>IDENTIFICATION</scope>
</reference>
<organism evidence="7 8">
    <name type="scientific">Oreochromis niloticus</name>
    <name type="common">Nile tilapia</name>
    <name type="synonym">Tilapia nilotica</name>
    <dbReference type="NCBI Taxonomy" id="8128"/>
    <lineage>
        <taxon>Eukaryota</taxon>
        <taxon>Metazoa</taxon>
        <taxon>Chordata</taxon>
        <taxon>Craniata</taxon>
        <taxon>Vertebrata</taxon>
        <taxon>Euteleostomi</taxon>
        <taxon>Actinopterygii</taxon>
        <taxon>Neopterygii</taxon>
        <taxon>Teleostei</taxon>
        <taxon>Neoteleostei</taxon>
        <taxon>Acanthomorphata</taxon>
        <taxon>Ovalentaria</taxon>
        <taxon>Cichlomorphae</taxon>
        <taxon>Cichliformes</taxon>
        <taxon>Cichlidae</taxon>
        <taxon>African cichlids</taxon>
        <taxon>Pseudocrenilabrinae</taxon>
        <taxon>Oreochromini</taxon>
        <taxon>Oreochromis</taxon>
    </lineage>
</organism>
<dbReference type="PANTHER" id="PTHR21286">
    <property type="entry name" value="NUCLEAR PORE COMPLEX PROTEIN NUP160"/>
    <property type="match status" value="1"/>
</dbReference>
<keyword evidence="3" id="KW-0539">Nucleus</keyword>
<reference evidence="8" key="1">
    <citation type="submission" date="2012-01" db="EMBL/GenBank/DDBJ databases">
        <title>The Genome Sequence of Oreochromis niloticus (Nile Tilapia).</title>
        <authorList>
            <consortium name="Broad Institute Genome Assembly Team"/>
            <consortium name="Broad Institute Sequencing Platform"/>
            <person name="Di Palma F."/>
            <person name="Johnson J."/>
            <person name="Lander E.S."/>
            <person name="Lindblad-Toh K."/>
        </authorList>
    </citation>
    <scope>NUCLEOTIDE SEQUENCE [LARGE SCALE GENOMIC DNA]</scope>
</reference>
<protein>
    <submittedName>
        <fullName evidence="7">Nucleoporin 160</fullName>
    </submittedName>
</protein>
<name>A0A669DN70_ORENI</name>
<evidence type="ECO:0000313" key="8">
    <source>
        <dbReference type="Proteomes" id="UP000005207"/>
    </source>
</evidence>
<dbReference type="Pfam" id="PF11715">
    <property type="entry name" value="Beta-prop_Nup120_160"/>
    <property type="match status" value="1"/>
</dbReference>